<dbReference type="GO" id="GO:0019509">
    <property type="term" value="P:L-methionine salvage from methylthioadenosine"/>
    <property type="evidence" value="ECO:0007669"/>
    <property type="project" value="UniProtKB-UniRule"/>
</dbReference>
<dbReference type="InterPro" id="IPR027363">
    <property type="entry name" value="M1Pi_N"/>
</dbReference>
<keyword evidence="4 6" id="KW-0413">Isomerase</keyword>
<evidence type="ECO:0000256" key="1">
    <source>
        <dbReference type="ARBA" id="ARBA00022490"/>
    </source>
</evidence>
<dbReference type="InterPro" id="IPR037171">
    <property type="entry name" value="NagB/RpiA_transferase-like"/>
</dbReference>
<dbReference type="EC" id="5.3.1.23" evidence="6"/>
<evidence type="ECO:0000256" key="4">
    <source>
        <dbReference type="ARBA" id="ARBA00023235"/>
    </source>
</evidence>
<sequence>MPTLQAIRYYKDSKTLTILDQLVLPHETRYVTINSSDDAFWAIKNMVVRGAPAIAIVAALGLAVEVASKETRPQFGTSLSEVSLNILTRLDHLVSARPTAVNLSQAANALRGIVHATTAQSPDELIAEVVDYAEKMLEHDISDNKNIGEHGSQWIRKELGLKEGEKISVLTICNTGSLATAGYGTALGIIRSLHSQGVLNHAYCLETRPYNQGSRLTAYELVYEQIPATLVTDSMAGALLRATPDIKLVVVGADRVAANGDTANKIGTYQLSTLSKVHGVKFMVAAPTTSIDINTKSGDDIVIEERPHNELTTTKGPLIDRDGRVDPENIITIATAAKGVNIWNPAFDVTPKENIDAVATEKGVLTKSSSGSYDFSTLF</sequence>
<evidence type="ECO:0000313" key="8">
    <source>
        <dbReference type="Proteomes" id="UP000761534"/>
    </source>
</evidence>
<dbReference type="InterPro" id="IPR011559">
    <property type="entry name" value="Initiation_fac_2B_a/b/d"/>
</dbReference>
<feature type="site" description="Transition state stabilizer" evidence="6">
    <location>
        <position position="173"/>
    </location>
</feature>
<comment type="pathway">
    <text evidence="6">Amino-acid biosynthesis; L-methionine biosynthesis via salvage pathway; L-methionine from S-methyl-5-thio-alpha-D-ribose 1-phosphate: step 1/6.</text>
</comment>
<dbReference type="NCBIfam" id="TIGR00524">
    <property type="entry name" value="eIF-2B_rel"/>
    <property type="match status" value="1"/>
</dbReference>
<dbReference type="NCBIfam" id="TIGR00512">
    <property type="entry name" value="salvage_mtnA"/>
    <property type="match status" value="1"/>
</dbReference>
<dbReference type="UniPathway" id="UPA00904">
    <property type="reaction ID" value="UER00874"/>
</dbReference>
<dbReference type="GO" id="GO:0005634">
    <property type="term" value="C:nucleus"/>
    <property type="evidence" value="ECO:0007669"/>
    <property type="project" value="UniProtKB-SubCell"/>
</dbReference>
<dbReference type="Proteomes" id="UP000761534">
    <property type="component" value="Unassembled WGS sequence"/>
</dbReference>
<comment type="caution">
    <text evidence="7">The sequence shown here is derived from an EMBL/GenBank/DDBJ whole genome shotgun (WGS) entry which is preliminary data.</text>
</comment>
<dbReference type="InterPro" id="IPR005251">
    <property type="entry name" value="IF-M1Pi"/>
</dbReference>
<dbReference type="Gene3D" id="1.20.120.420">
    <property type="entry name" value="translation initiation factor eif-2b, domain 1"/>
    <property type="match status" value="1"/>
</dbReference>
<evidence type="ECO:0000256" key="5">
    <source>
        <dbReference type="ARBA" id="ARBA00023242"/>
    </source>
</evidence>
<proteinExistence type="inferred from homology"/>
<dbReference type="NCBIfam" id="NF004326">
    <property type="entry name" value="PRK05720.1"/>
    <property type="match status" value="1"/>
</dbReference>
<reference evidence="7" key="1">
    <citation type="journal article" date="2019" name="G3 (Bethesda)">
        <title>Genome Assemblies of Two Rare Opportunistic Yeast Pathogens: Diutina rugosa (syn. Candida rugosa) and Trichomonascus ciferrii (syn. Candida ciferrii).</title>
        <authorList>
            <person name="Mixao V."/>
            <person name="Saus E."/>
            <person name="Hansen A.P."/>
            <person name="Lass-Florl C."/>
            <person name="Gabaldon T."/>
        </authorList>
    </citation>
    <scope>NUCLEOTIDE SEQUENCE</scope>
    <source>
        <strain evidence="7">CBS 4856</strain>
    </source>
</reference>
<dbReference type="InterPro" id="IPR042529">
    <property type="entry name" value="IF_2B-like_C"/>
</dbReference>
<dbReference type="FunFam" id="3.40.50.10470:FF:000003">
    <property type="entry name" value="Methylthioribose-1-phosphate isomerase"/>
    <property type="match status" value="1"/>
</dbReference>
<evidence type="ECO:0000313" key="7">
    <source>
        <dbReference type="EMBL" id="KAA8897407.1"/>
    </source>
</evidence>
<dbReference type="OrthoDB" id="2461at2759"/>
<keyword evidence="8" id="KW-1185">Reference proteome</keyword>
<evidence type="ECO:0000256" key="2">
    <source>
        <dbReference type="ARBA" id="ARBA00022605"/>
    </source>
</evidence>
<dbReference type="PANTHER" id="PTHR43475:SF1">
    <property type="entry name" value="METHYLTHIORIBOSE-1-PHOSPHATE ISOMERASE"/>
    <property type="match status" value="1"/>
</dbReference>
<dbReference type="InterPro" id="IPR000649">
    <property type="entry name" value="IF-2B-related"/>
</dbReference>
<gene>
    <name evidence="6" type="primary">MRI1</name>
    <name evidence="7" type="ORF">TRICI_006751</name>
</gene>
<comment type="subcellular location">
    <subcellularLocation>
        <location evidence="6">Cytoplasm</location>
    </subcellularLocation>
    <subcellularLocation>
        <location evidence="6">Nucleus</location>
    </subcellularLocation>
</comment>
<keyword evidence="5 6" id="KW-0539">Nucleus</keyword>
<evidence type="ECO:0000256" key="3">
    <source>
        <dbReference type="ARBA" id="ARBA00023167"/>
    </source>
</evidence>
<dbReference type="Gene3D" id="3.40.50.10470">
    <property type="entry name" value="Translation initiation factor eif-2b, domain 2"/>
    <property type="match status" value="1"/>
</dbReference>
<keyword evidence="1 6" id="KW-0963">Cytoplasm</keyword>
<dbReference type="FunFam" id="1.20.120.420:FF:000003">
    <property type="entry name" value="Methylthioribose-1-phosphate isomerase"/>
    <property type="match status" value="1"/>
</dbReference>
<comment type="catalytic activity">
    <reaction evidence="6">
        <text>5-(methylsulfanyl)-alpha-D-ribose 1-phosphate = 5-(methylsulfanyl)-D-ribulose 1-phosphate</text>
        <dbReference type="Rhea" id="RHEA:19989"/>
        <dbReference type="ChEBI" id="CHEBI:58533"/>
        <dbReference type="ChEBI" id="CHEBI:58548"/>
        <dbReference type="EC" id="5.3.1.23"/>
    </reaction>
</comment>
<keyword evidence="2 6" id="KW-0028">Amino-acid biosynthesis</keyword>
<keyword evidence="3 6" id="KW-0486">Methionine biosynthesis</keyword>
<evidence type="ECO:0000256" key="6">
    <source>
        <dbReference type="HAMAP-Rule" id="MF_03119"/>
    </source>
</evidence>
<dbReference type="PANTHER" id="PTHR43475">
    <property type="entry name" value="METHYLTHIORIBOSE-1-PHOSPHATE ISOMERASE"/>
    <property type="match status" value="1"/>
</dbReference>
<dbReference type="GO" id="GO:0046523">
    <property type="term" value="F:S-methyl-5-thioribose-1-phosphate isomerase activity"/>
    <property type="evidence" value="ECO:0007669"/>
    <property type="project" value="UniProtKB-UniRule"/>
</dbReference>
<dbReference type="GO" id="GO:0005737">
    <property type="term" value="C:cytoplasm"/>
    <property type="evidence" value="ECO:0007669"/>
    <property type="project" value="UniProtKB-SubCell"/>
</dbReference>
<dbReference type="VEuPathDB" id="FungiDB:TRICI_006751"/>
<dbReference type="EMBL" id="SWFS01000566">
    <property type="protein sequence ID" value="KAA8897407.1"/>
    <property type="molecule type" value="Genomic_DNA"/>
</dbReference>
<name>A0A642UE63_9ASCO</name>
<dbReference type="Pfam" id="PF01008">
    <property type="entry name" value="IF-2B"/>
    <property type="match status" value="1"/>
</dbReference>
<dbReference type="SUPFAM" id="SSF100950">
    <property type="entry name" value="NagB/RpiA/CoA transferase-like"/>
    <property type="match status" value="1"/>
</dbReference>
<dbReference type="HAMAP" id="MF_01678">
    <property type="entry name" value="Salvage_MtnA"/>
    <property type="match status" value="1"/>
</dbReference>
<comment type="function">
    <text evidence="6">Catalyzes the interconversion of methylthioribose-1-phosphate (MTR-1-P) into methylthioribulose-1-phosphate (MTRu-1-P).</text>
</comment>
<protein>
    <recommendedName>
        <fullName evidence="6">Methylthioribose-1-phosphate isomerase</fullName>
        <shortName evidence="6">M1Pi</shortName>
        <shortName evidence="6">MTR-1-P isomerase</shortName>
        <ecNumber evidence="6">5.3.1.23</ecNumber>
    </recommendedName>
    <alternativeName>
        <fullName evidence="6">S-methyl-5-thioribose-1-phosphate isomerase</fullName>
    </alternativeName>
    <alternativeName>
        <fullName evidence="6">Translation initiation factor eIF-2B subunit alpha/beta/delta-like protein</fullName>
    </alternativeName>
</protein>
<organism evidence="7 8">
    <name type="scientific">Trichomonascus ciferrii</name>
    <dbReference type="NCBI Taxonomy" id="44093"/>
    <lineage>
        <taxon>Eukaryota</taxon>
        <taxon>Fungi</taxon>
        <taxon>Dikarya</taxon>
        <taxon>Ascomycota</taxon>
        <taxon>Saccharomycotina</taxon>
        <taxon>Dipodascomycetes</taxon>
        <taxon>Dipodascales</taxon>
        <taxon>Trichomonascaceae</taxon>
        <taxon>Trichomonascus</taxon>
        <taxon>Trichomonascus ciferrii complex</taxon>
    </lineage>
</organism>
<comment type="similarity">
    <text evidence="6">Belongs to the eIF-2B alpha/beta/delta subunits family. MtnA subfamily.</text>
</comment>
<feature type="active site" description="Proton donor" evidence="6">
    <location>
        <position position="254"/>
    </location>
</feature>
<accession>A0A642UE63</accession>
<dbReference type="AlphaFoldDB" id="A0A642UE63"/>